<reference evidence="4 5" key="1">
    <citation type="submission" date="2023-12" db="EMBL/GenBank/DDBJ databases">
        <title>A high-quality genome assembly for Dillenia turbinata (Dilleniales).</title>
        <authorList>
            <person name="Chanderbali A."/>
        </authorList>
    </citation>
    <scope>NUCLEOTIDE SEQUENCE [LARGE SCALE GENOMIC DNA]</scope>
    <source>
        <strain evidence="4">LSX21</strain>
        <tissue evidence="4">Leaf</tissue>
    </source>
</reference>
<keyword evidence="3" id="KW-0812">Transmembrane</keyword>
<dbReference type="PANTHER" id="PTHR33643:SF1">
    <property type="entry name" value="UREASE ACCESSORY PROTEIN D"/>
    <property type="match status" value="1"/>
</dbReference>
<keyword evidence="3" id="KW-1133">Transmembrane helix</keyword>
<evidence type="ECO:0000256" key="2">
    <source>
        <dbReference type="ARBA" id="ARBA00023186"/>
    </source>
</evidence>
<dbReference type="Pfam" id="PF01774">
    <property type="entry name" value="UreD"/>
    <property type="match status" value="1"/>
</dbReference>
<feature type="non-terminal residue" evidence="4">
    <location>
        <position position="1"/>
    </location>
</feature>
<dbReference type="PANTHER" id="PTHR33643">
    <property type="entry name" value="UREASE ACCESSORY PROTEIN D"/>
    <property type="match status" value="1"/>
</dbReference>
<dbReference type="GO" id="GO:0016151">
    <property type="term" value="F:nickel cation binding"/>
    <property type="evidence" value="ECO:0007669"/>
    <property type="project" value="InterPro"/>
</dbReference>
<feature type="transmembrane region" description="Helical" evidence="3">
    <location>
        <begin position="162"/>
        <end position="182"/>
    </location>
</feature>
<dbReference type="Proteomes" id="UP001370490">
    <property type="component" value="Unassembled WGS sequence"/>
</dbReference>
<sequence>VGPSKTDAVWIYTITYGGGLVSGDSVSVELDIGHDCTAVITTQASTKVYKSVEGKCSVQVLEARIGSNALLVIIPDPVTCFSTARYSQKQVFRVASTSSLLLVDWITSGRHQSGEKWDFQLYKSSNQIYLQGEGDQPLFIDSVVLEEGTTAAISERMQGYQVIAMVVLLGLVLIMIKMHCLLECRPKLKQIQDQVQENVRKMMAEQLHHSGVRGHNKANSGHSIGKPLFLASCSTFGPKFEKKTSQGYLKVQCDPVAQKARHKGVGVVVRIAATTTESVYKFLEHQLGGMESLLGVAPYRG</sequence>
<comment type="similarity">
    <text evidence="1">Belongs to the UreD family.</text>
</comment>
<evidence type="ECO:0000313" key="5">
    <source>
        <dbReference type="Proteomes" id="UP001370490"/>
    </source>
</evidence>
<keyword evidence="2" id="KW-0143">Chaperone</keyword>
<evidence type="ECO:0000256" key="3">
    <source>
        <dbReference type="SAM" id="Phobius"/>
    </source>
</evidence>
<protein>
    <submittedName>
        <fullName evidence="4">Urease accessory protein UreD</fullName>
    </submittedName>
</protein>
<keyword evidence="3" id="KW-0472">Membrane</keyword>
<evidence type="ECO:0000313" key="4">
    <source>
        <dbReference type="EMBL" id="KAK6916992.1"/>
    </source>
</evidence>
<dbReference type="InterPro" id="IPR002669">
    <property type="entry name" value="UreD"/>
</dbReference>
<organism evidence="4 5">
    <name type="scientific">Dillenia turbinata</name>
    <dbReference type="NCBI Taxonomy" id="194707"/>
    <lineage>
        <taxon>Eukaryota</taxon>
        <taxon>Viridiplantae</taxon>
        <taxon>Streptophyta</taxon>
        <taxon>Embryophyta</taxon>
        <taxon>Tracheophyta</taxon>
        <taxon>Spermatophyta</taxon>
        <taxon>Magnoliopsida</taxon>
        <taxon>eudicotyledons</taxon>
        <taxon>Gunneridae</taxon>
        <taxon>Pentapetalae</taxon>
        <taxon>Dilleniales</taxon>
        <taxon>Dilleniaceae</taxon>
        <taxon>Dillenia</taxon>
    </lineage>
</organism>
<comment type="caution">
    <text evidence="4">The sequence shown here is derived from an EMBL/GenBank/DDBJ whole genome shotgun (WGS) entry which is preliminary data.</text>
</comment>
<dbReference type="AlphaFoldDB" id="A0AAN8UWZ7"/>
<name>A0AAN8UWZ7_9MAGN</name>
<accession>A0AAN8UWZ7</accession>
<evidence type="ECO:0000256" key="1">
    <source>
        <dbReference type="ARBA" id="ARBA00007177"/>
    </source>
</evidence>
<proteinExistence type="inferred from homology"/>
<keyword evidence="5" id="KW-1185">Reference proteome</keyword>
<dbReference type="EMBL" id="JBAMMX010000023">
    <property type="protein sequence ID" value="KAK6916992.1"/>
    <property type="molecule type" value="Genomic_DNA"/>
</dbReference>
<gene>
    <name evidence="4" type="ORF">RJ641_017743</name>
</gene>
<dbReference type="HAMAP" id="MF_01384">
    <property type="entry name" value="UreD"/>
    <property type="match status" value="1"/>
</dbReference>